<dbReference type="PANTHER" id="PTHR10434:SF40">
    <property type="entry name" value="1-ACYL-SN-GLYCEROL-3-PHOSPHATE ACYLTRANSFERASE"/>
    <property type="match status" value="1"/>
</dbReference>
<dbReference type="PANTHER" id="PTHR10434">
    <property type="entry name" value="1-ACYL-SN-GLYCEROL-3-PHOSPHATE ACYLTRANSFERASE"/>
    <property type="match status" value="1"/>
</dbReference>
<evidence type="ECO:0000259" key="5">
    <source>
        <dbReference type="SMART" id="SM00563"/>
    </source>
</evidence>
<reference evidence="6 7" key="1">
    <citation type="submission" date="2018-07" db="EMBL/GenBank/DDBJ databases">
        <title>Venubactetium sediminum gen. nov., sp. nov., isolated from a marine solar saltern.</title>
        <authorList>
            <person name="Wang S."/>
        </authorList>
    </citation>
    <scope>NUCLEOTIDE SEQUENCE [LARGE SCALE GENOMIC DNA]</scope>
    <source>
        <strain evidence="6 7">WD2A32</strain>
    </source>
</reference>
<feature type="transmembrane region" description="Helical" evidence="4">
    <location>
        <begin position="6"/>
        <end position="30"/>
    </location>
</feature>
<gene>
    <name evidence="6" type="ORF">DRB17_10490</name>
</gene>
<dbReference type="EMBL" id="QPMH01000008">
    <property type="protein sequence ID" value="RDD61909.1"/>
    <property type="molecule type" value="Genomic_DNA"/>
</dbReference>
<keyword evidence="3 6" id="KW-0012">Acyltransferase</keyword>
<accession>A0A369T9A7</accession>
<proteinExistence type="predicted"/>
<keyword evidence="7" id="KW-1185">Reference proteome</keyword>
<feature type="domain" description="Phospholipid/glycerol acyltransferase" evidence="5">
    <location>
        <begin position="71"/>
        <end position="185"/>
    </location>
</feature>
<organism evidence="6 7">
    <name type="scientific">Ferruginivarius sediminum</name>
    <dbReference type="NCBI Taxonomy" id="2661937"/>
    <lineage>
        <taxon>Bacteria</taxon>
        <taxon>Pseudomonadati</taxon>
        <taxon>Pseudomonadota</taxon>
        <taxon>Alphaproteobacteria</taxon>
        <taxon>Rhodospirillales</taxon>
        <taxon>Rhodospirillaceae</taxon>
        <taxon>Ferruginivarius</taxon>
    </lineage>
</organism>
<dbReference type="Pfam" id="PF01553">
    <property type="entry name" value="Acyltransferase"/>
    <property type="match status" value="1"/>
</dbReference>
<keyword evidence="2 6" id="KW-0808">Transferase</keyword>
<evidence type="ECO:0000256" key="2">
    <source>
        <dbReference type="ARBA" id="ARBA00022679"/>
    </source>
</evidence>
<dbReference type="SMART" id="SM00563">
    <property type="entry name" value="PlsC"/>
    <property type="match status" value="1"/>
</dbReference>
<name>A0A369T9A7_9PROT</name>
<sequence>MLAVRSLAFNVAFFTWSILMQLLALPLLLGPPRMMLSVGRLWTRGTSWLLRRLIGLDYEIRGRENLPDGPFLVAAKHQSAWDTLIFSRLLANPTYVLKRELTWVPLFGWYLKHYGMVAVDRKGGAKALRRMLHDAEEQVGQGRTLIIFPEGTRTPPGEDRPYHPGVAALYRELALPVVPVALNSGLFWGRRAFRKHPGRIVLEFLPPIPPGLSRRDFMRRLHDNLESASTRLLAEAKGVEEP</sequence>
<keyword evidence="4" id="KW-0472">Membrane</keyword>
<protein>
    <submittedName>
        <fullName evidence="6">1-acyl-sn-glycerol-3-phosphate acyltransferase</fullName>
    </submittedName>
</protein>
<keyword evidence="4" id="KW-1133">Transmembrane helix</keyword>
<keyword evidence="4" id="KW-0812">Transmembrane</keyword>
<comment type="pathway">
    <text evidence="1">Lipid metabolism.</text>
</comment>
<dbReference type="RefSeq" id="WP_114582153.1">
    <property type="nucleotide sequence ID" value="NZ_QPMH01000008.1"/>
</dbReference>
<evidence type="ECO:0000256" key="1">
    <source>
        <dbReference type="ARBA" id="ARBA00005189"/>
    </source>
</evidence>
<evidence type="ECO:0000313" key="7">
    <source>
        <dbReference type="Proteomes" id="UP000253941"/>
    </source>
</evidence>
<dbReference type="Proteomes" id="UP000253941">
    <property type="component" value="Unassembled WGS sequence"/>
</dbReference>
<evidence type="ECO:0000256" key="3">
    <source>
        <dbReference type="ARBA" id="ARBA00023315"/>
    </source>
</evidence>
<evidence type="ECO:0000313" key="6">
    <source>
        <dbReference type="EMBL" id="RDD61909.1"/>
    </source>
</evidence>
<dbReference type="GO" id="GO:0003841">
    <property type="term" value="F:1-acylglycerol-3-phosphate O-acyltransferase activity"/>
    <property type="evidence" value="ECO:0007669"/>
    <property type="project" value="TreeGrafter"/>
</dbReference>
<dbReference type="InterPro" id="IPR002123">
    <property type="entry name" value="Plipid/glycerol_acylTrfase"/>
</dbReference>
<dbReference type="GO" id="GO:0006654">
    <property type="term" value="P:phosphatidic acid biosynthetic process"/>
    <property type="evidence" value="ECO:0007669"/>
    <property type="project" value="TreeGrafter"/>
</dbReference>
<evidence type="ECO:0000256" key="4">
    <source>
        <dbReference type="SAM" id="Phobius"/>
    </source>
</evidence>
<comment type="caution">
    <text evidence="6">The sequence shown here is derived from an EMBL/GenBank/DDBJ whole genome shotgun (WGS) entry which is preliminary data.</text>
</comment>
<dbReference type="CDD" id="cd07989">
    <property type="entry name" value="LPLAT_AGPAT-like"/>
    <property type="match status" value="1"/>
</dbReference>
<dbReference type="SUPFAM" id="SSF69593">
    <property type="entry name" value="Glycerol-3-phosphate (1)-acyltransferase"/>
    <property type="match status" value="1"/>
</dbReference>
<dbReference type="AlphaFoldDB" id="A0A369T9A7"/>